<dbReference type="PROSITE" id="PS00552">
    <property type="entry name" value="HTH_MERR_1"/>
    <property type="match status" value="1"/>
</dbReference>
<comment type="caution">
    <text evidence="2">The sequence shown here is derived from an EMBL/GenBank/DDBJ whole genome shotgun (WGS) entry which is preliminary data.</text>
</comment>
<dbReference type="InterPro" id="IPR047057">
    <property type="entry name" value="MerR_fam"/>
</dbReference>
<dbReference type="Proteomes" id="UP000298111">
    <property type="component" value="Unassembled WGS sequence"/>
</dbReference>
<organism evidence="2 3">
    <name type="scientific">Streptomyces albus</name>
    <dbReference type="NCBI Taxonomy" id="1888"/>
    <lineage>
        <taxon>Bacteria</taxon>
        <taxon>Bacillati</taxon>
        <taxon>Actinomycetota</taxon>
        <taxon>Actinomycetes</taxon>
        <taxon>Kitasatosporales</taxon>
        <taxon>Streptomycetaceae</taxon>
        <taxon>Streptomyces</taxon>
    </lineage>
</organism>
<evidence type="ECO:0000313" key="2">
    <source>
        <dbReference type="EMBL" id="TGG85652.1"/>
    </source>
</evidence>
<dbReference type="GeneID" id="75180205"/>
<evidence type="ECO:0000256" key="1">
    <source>
        <dbReference type="ARBA" id="ARBA00023125"/>
    </source>
</evidence>
<dbReference type="SMART" id="SM00422">
    <property type="entry name" value="HTH_MERR"/>
    <property type="match status" value="1"/>
</dbReference>
<dbReference type="InterPro" id="IPR000551">
    <property type="entry name" value="MerR-type_HTH_dom"/>
</dbReference>
<dbReference type="PANTHER" id="PTHR30204:SF93">
    <property type="entry name" value="HTH MERR-TYPE DOMAIN-CONTAINING PROTEIN"/>
    <property type="match status" value="1"/>
</dbReference>
<dbReference type="SUPFAM" id="SSF46955">
    <property type="entry name" value="Putative DNA-binding domain"/>
    <property type="match status" value="1"/>
</dbReference>
<evidence type="ECO:0000313" key="3">
    <source>
        <dbReference type="Proteomes" id="UP000298111"/>
    </source>
</evidence>
<dbReference type="GO" id="GO:0003700">
    <property type="term" value="F:DNA-binding transcription factor activity"/>
    <property type="evidence" value="ECO:0007669"/>
    <property type="project" value="InterPro"/>
</dbReference>
<gene>
    <name evidence="2" type="ORF">D8771_10945</name>
</gene>
<dbReference type="EMBL" id="RCIY01000044">
    <property type="protein sequence ID" value="TGG85652.1"/>
    <property type="molecule type" value="Genomic_DNA"/>
</dbReference>
<dbReference type="InterPro" id="IPR009061">
    <property type="entry name" value="DNA-bd_dom_put_sf"/>
</dbReference>
<dbReference type="RefSeq" id="WP_016470971.1">
    <property type="nucleotide sequence ID" value="NZ_BBQG01000032.1"/>
</dbReference>
<protein>
    <submittedName>
        <fullName evidence="2">MerR family transcriptional regulator</fullName>
    </submittedName>
</protein>
<accession>A0A6C1C8C9</accession>
<dbReference type="GO" id="GO:0003677">
    <property type="term" value="F:DNA binding"/>
    <property type="evidence" value="ECO:0007669"/>
    <property type="project" value="UniProtKB-KW"/>
</dbReference>
<dbReference type="Gene3D" id="1.10.1660.10">
    <property type="match status" value="1"/>
</dbReference>
<dbReference type="Pfam" id="PF13411">
    <property type="entry name" value="MerR_1"/>
    <property type="match status" value="1"/>
</dbReference>
<reference evidence="2 3" key="1">
    <citation type="submission" date="2018-10" db="EMBL/GenBank/DDBJ databases">
        <title>Isolation of pseudouridimycin from Streptomyces albus DSM 40763.</title>
        <authorList>
            <person name="Rosenqvist P."/>
            <person name="Metsae-Ketelae M."/>
            <person name="Virta P."/>
        </authorList>
    </citation>
    <scope>NUCLEOTIDE SEQUENCE [LARGE SCALE GENOMIC DNA]</scope>
    <source>
        <strain evidence="2 3">DSM 40763</strain>
    </source>
</reference>
<name>A0A6C1C8C9_9ACTN</name>
<dbReference type="PRINTS" id="PR00040">
    <property type="entry name" value="HTHMERR"/>
</dbReference>
<proteinExistence type="predicted"/>
<keyword evidence="1" id="KW-0238">DNA-binding</keyword>
<sequence>MRIGDAAALVGVTPRALRYYEQRGLLRVRRNAVGHREYDEAELRRLRVVRGLLEAGLTVEDAHEILARLRTGPAAVPGAAAPGGNTDPCPARRVVHRRLSALDEDIALLRRRRDRLAAQAEDRFAAVFGPAPRS</sequence>
<dbReference type="PROSITE" id="PS50937">
    <property type="entry name" value="HTH_MERR_2"/>
    <property type="match status" value="1"/>
</dbReference>
<dbReference type="PANTHER" id="PTHR30204">
    <property type="entry name" value="REDOX-CYCLING DRUG-SENSING TRANSCRIPTIONAL ACTIVATOR SOXR"/>
    <property type="match status" value="1"/>
</dbReference>
<dbReference type="AlphaFoldDB" id="A0A6C1C8C9"/>